<proteinExistence type="predicted"/>
<keyword evidence="2" id="KW-0472">Membrane</keyword>
<evidence type="ECO:0000256" key="2">
    <source>
        <dbReference type="SAM" id="Phobius"/>
    </source>
</evidence>
<feature type="compositionally biased region" description="Basic and acidic residues" evidence="1">
    <location>
        <begin position="20"/>
        <end position="38"/>
    </location>
</feature>
<feature type="region of interest" description="Disordered" evidence="1">
    <location>
        <begin position="1"/>
        <end position="38"/>
    </location>
</feature>
<evidence type="ECO:0000256" key="1">
    <source>
        <dbReference type="SAM" id="MobiDB-lite"/>
    </source>
</evidence>
<keyword evidence="4" id="KW-1185">Reference proteome</keyword>
<evidence type="ECO:0000313" key="3">
    <source>
        <dbReference type="EMBL" id="MCL6699139.1"/>
    </source>
</evidence>
<name>A0ABT0RVS6_9SPHN</name>
<accession>A0ABT0RVS6</accession>
<keyword evidence="2" id="KW-0812">Transmembrane</keyword>
<gene>
    <name evidence="3" type="ORF">LZ496_10155</name>
</gene>
<sequence length="83" mass="9113">MASPLPTRKKSVDLGSGEVRVSRIRRDPPPPEKPKELRHPDVVNRSAVAIGVLVFALAIVVILIAFSIFSGYNMTPRQVTLHV</sequence>
<keyword evidence="2" id="KW-1133">Transmembrane helix</keyword>
<dbReference type="RefSeq" id="WP_249904526.1">
    <property type="nucleotide sequence ID" value="NZ_JAMGBA010000002.1"/>
</dbReference>
<dbReference type="EMBL" id="JAMGBA010000002">
    <property type="protein sequence ID" value="MCL6699139.1"/>
    <property type="molecule type" value="Genomic_DNA"/>
</dbReference>
<protein>
    <submittedName>
        <fullName evidence="3">Uncharacterized protein</fullName>
    </submittedName>
</protein>
<dbReference type="Proteomes" id="UP001203410">
    <property type="component" value="Unassembled WGS sequence"/>
</dbReference>
<comment type="caution">
    <text evidence="3">The sequence shown here is derived from an EMBL/GenBank/DDBJ whole genome shotgun (WGS) entry which is preliminary data.</text>
</comment>
<evidence type="ECO:0000313" key="4">
    <source>
        <dbReference type="Proteomes" id="UP001203410"/>
    </source>
</evidence>
<feature type="transmembrane region" description="Helical" evidence="2">
    <location>
        <begin position="47"/>
        <end position="69"/>
    </location>
</feature>
<organism evidence="3 4">
    <name type="scientific">Sphingomonas caseinilyticus</name>
    <dbReference type="NCBI Taxonomy" id="2908205"/>
    <lineage>
        <taxon>Bacteria</taxon>
        <taxon>Pseudomonadati</taxon>
        <taxon>Pseudomonadota</taxon>
        <taxon>Alphaproteobacteria</taxon>
        <taxon>Sphingomonadales</taxon>
        <taxon>Sphingomonadaceae</taxon>
        <taxon>Sphingomonas</taxon>
    </lineage>
</organism>
<reference evidence="3 4" key="1">
    <citation type="submission" date="2022-05" db="EMBL/GenBank/DDBJ databases">
        <authorList>
            <person name="Jo J.-H."/>
            <person name="Im W.-T."/>
        </authorList>
    </citation>
    <scope>NUCLEOTIDE SEQUENCE [LARGE SCALE GENOMIC DNA]</scope>
    <source>
        <strain evidence="3 4">NSE70-1</strain>
    </source>
</reference>